<accession>A0A9D4F379</accession>
<keyword evidence="2" id="KW-1185">Reference proteome</keyword>
<protein>
    <submittedName>
        <fullName evidence="1">Uncharacterized protein</fullName>
    </submittedName>
</protein>
<sequence>MREKNGNSWLVDVMVASFGHPPRSWIVFIASVGHLVMVIHESEYEPCLAAGCTTDSFLGINAFFEK</sequence>
<comment type="caution">
    <text evidence="1">The sequence shown here is derived from an EMBL/GenBank/DDBJ whole genome shotgun (WGS) entry which is preliminary data.</text>
</comment>
<reference evidence="1" key="1">
    <citation type="journal article" date="2019" name="bioRxiv">
        <title>The Genome of the Zebra Mussel, Dreissena polymorpha: A Resource for Invasive Species Research.</title>
        <authorList>
            <person name="McCartney M.A."/>
            <person name="Auch B."/>
            <person name="Kono T."/>
            <person name="Mallez S."/>
            <person name="Zhang Y."/>
            <person name="Obille A."/>
            <person name="Becker A."/>
            <person name="Abrahante J.E."/>
            <person name="Garbe J."/>
            <person name="Badalamenti J.P."/>
            <person name="Herman A."/>
            <person name="Mangelson H."/>
            <person name="Liachko I."/>
            <person name="Sullivan S."/>
            <person name="Sone E.D."/>
            <person name="Koren S."/>
            <person name="Silverstein K.A.T."/>
            <person name="Beckman K.B."/>
            <person name="Gohl D.M."/>
        </authorList>
    </citation>
    <scope>NUCLEOTIDE SEQUENCE</scope>
    <source>
        <strain evidence="1">Duluth1</strain>
        <tissue evidence="1">Whole animal</tissue>
    </source>
</reference>
<dbReference type="AlphaFoldDB" id="A0A9D4F379"/>
<evidence type="ECO:0000313" key="2">
    <source>
        <dbReference type="Proteomes" id="UP000828390"/>
    </source>
</evidence>
<reference evidence="1" key="2">
    <citation type="submission" date="2020-11" db="EMBL/GenBank/DDBJ databases">
        <authorList>
            <person name="McCartney M.A."/>
            <person name="Auch B."/>
            <person name="Kono T."/>
            <person name="Mallez S."/>
            <person name="Becker A."/>
            <person name="Gohl D.M."/>
            <person name="Silverstein K.A.T."/>
            <person name="Koren S."/>
            <person name="Bechman K.B."/>
            <person name="Herman A."/>
            <person name="Abrahante J.E."/>
            <person name="Garbe J."/>
        </authorList>
    </citation>
    <scope>NUCLEOTIDE SEQUENCE</scope>
    <source>
        <strain evidence="1">Duluth1</strain>
        <tissue evidence="1">Whole animal</tissue>
    </source>
</reference>
<dbReference type="Proteomes" id="UP000828390">
    <property type="component" value="Unassembled WGS sequence"/>
</dbReference>
<evidence type="ECO:0000313" key="1">
    <source>
        <dbReference type="EMBL" id="KAH3791559.1"/>
    </source>
</evidence>
<name>A0A9D4F379_DREPO</name>
<organism evidence="1 2">
    <name type="scientific">Dreissena polymorpha</name>
    <name type="common">Zebra mussel</name>
    <name type="synonym">Mytilus polymorpha</name>
    <dbReference type="NCBI Taxonomy" id="45954"/>
    <lineage>
        <taxon>Eukaryota</taxon>
        <taxon>Metazoa</taxon>
        <taxon>Spiralia</taxon>
        <taxon>Lophotrochozoa</taxon>
        <taxon>Mollusca</taxon>
        <taxon>Bivalvia</taxon>
        <taxon>Autobranchia</taxon>
        <taxon>Heteroconchia</taxon>
        <taxon>Euheterodonta</taxon>
        <taxon>Imparidentia</taxon>
        <taxon>Neoheterodontei</taxon>
        <taxon>Myida</taxon>
        <taxon>Dreissenoidea</taxon>
        <taxon>Dreissenidae</taxon>
        <taxon>Dreissena</taxon>
    </lineage>
</organism>
<proteinExistence type="predicted"/>
<gene>
    <name evidence="1" type="ORF">DPMN_145047</name>
</gene>
<dbReference type="EMBL" id="JAIWYP010000007">
    <property type="protein sequence ID" value="KAH3791559.1"/>
    <property type="molecule type" value="Genomic_DNA"/>
</dbReference>